<protein>
    <recommendedName>
        <fullName evidence="13">DNA 3'-5' helicase</fullName>
        <ecNumber evidence="13">5.6.2.4</ecNumber>
    </recommendedName>
</protein>
<evidence type="ECO:0000256" key="15">
    <source>
        <dbReference type="PROSITE-ProRule" id="PRU00560"/>
    </source>
</evidence>
<dbReference type="InterPro" id="IPR014016">
    <property type="entry name" value="UvrD-like_ATP-bd"/>
</dbReference>
<evidence type="ECO:0000256" key="4">
    <source>
        <dbReference type="ARBA" id="ARBA00022763"/>
    </source>
</evidence>
<evidence type="ECO:0000256" key="14">
    <source>
        <dbReference type="ARBA" id="ARBA00048988"/>
    </source>
</evidence>
<dbReference type="Pfam" id="PF12705">
    <property type="entry name" value="PDDEXK_1"/>
    <property type="match status" value="1"/>
</dbReference>
<dbReference type="InterPro" id="IPR000212">
    <property type="entry name" value="DNA_helicase_UvrD/REP"/>
</dbReference>
<keyword evidence="7" id="KW-0269">Exonuclease</keyword>
<dbReference type="GO" id="GO:0000725">
    <property type="term" value="P:recombinational repair"/>
    <property type="evidence" value="ECO:0007669"/>
    <property type="project" value="TreeGrafter"/>
</dbReference>
<dbReference type="PROSITE" id="PS51217">
    <property type="entry name" value="UVRD_HELICASE_CTER"/>
    <property type="match status" value="1"/>
</dbReference>
<dbReference type="AlphaFoldDB" id="A0AAU7DZK1"/>
<evidence type="ECO:0000259" key="18">
    <source>
        <dbReference type="PROSITE" id="PS51217"/>
    </source>
</evidence>
<dbReference type="Gene3D" id="1.10.486.10">
    <property type="entry name" value="PCRA, domain 4"/>
    <property type="match status" value="1"/>
</dbReference>
<evidence type="ECO:0000256" key="3">
    <source>
        <dbReference type="ARBA" id="ARBA00022741"/>
    </source>
</evidence>
<keyword evidence="6 15" id="KW-0347">Helicase</keyword>
<dbReference type="GO" id="GO:0003677">
    <property type="term" value="F:DNA binding"/>
    <property type="evidence" value="ECO:0007669"/>
    <property type="project" value="UniProtKB-KW"/>
</dbReference>
<dbReference type="PANTHER" id="PTHR11070">
    <property type="entry name" value="UVRD / RECB / PCRA DNA HELICASE FAMILY MEMBER"/>
    <property type="match status" value="1"/>
</dbReference>
<evidence type="ECO:0000256" key="13">
    <source>
        <dbReference type="ARBA" id="ARBA00034808"/>
    </source>
</evidence>
<evidence type="ECO:0000256" key="11">
    <source>
        <dbReference type="ARBA" id="ARBA00023235"/>
    </source>
</evidence>
<evidence type="ECO:0000256" key="8">
    <source>
        <dbReference type="ARBA" id="ARBA00022840"/>
    </source>
</evidence>
<comment type="catalytic activity">
    <reaction evidence="12">
        <text>Couples ATP hydrolysis with the unwinding of duplex DNA by translocating in the 3'-5' direction.</text>
        <dbReference type="EC" id="5.6.2.4"/>
    </reaction>
</comment>
<evidence type="ECO:0000256" key="5">
    <source>
        <dbReference type="ARBA" id="ARBA00022801"/>
    </source>
</evidence>
<evidence type="ECO:0000256" key="2">
    <source>
        <dbReference type="ARBA" id="ARBA00022722"/>
    </source>
</evidence>
<dbReference type="Gene3D" id="1.10.10.160">
    <property type="match status" value="1"/>
</dbReference>
<evidence type="ECO:0000313" key="19">
    <source>
        <dbReference type="EMBL" id="XBH22216.1"/>
    </source>
</evidence>
<dbReference type="InterPro" id="IPR014017">
    <property type="entry name" value="DNA_helicase_UvrD-like_C"/>
</dbReference>
<keyword evidence="8 15" id="KW-0067">ATP-binding</keyword>
<dbReference type="Gene3D" id="3.90.320.10">
    <property type="match status" value="1"/>
</dbReference>
<dbReference type="Pfam" id="PF13361">
    <property type="entry name" value="UvrD_C"/>
    <property type="match status" value="1"/>
</dbReference>
<dbReference type="InterPro" id="IPR038726">
    <property type="entry name" value="PDDEXK_AddAB-type"/>
</dbReference>
<dbReference type="InterPro" id="IPR027417">
    <property type="entry name" value="P-loop_NTPase"/>
</dbReference>
<evidence type="ECO:0000256" key="7">
    <source>
        <dbReference type="ARBA" id="ARBA00022839"/>
    </source>
</evidence>
<reference evidence="19" key="1">
    <citation type="submission" date="2024-02" db="EMBL/GenBank/DDBJ databases">
        <title>Tomenella chthoni gen. nov. sp. nov., a member of the family Jonesiaceae isolated from bat guano.</title>
        <authorList>
            <person name="Miller S.L."/>
            <person name="King J."/>
            <person name="Sankaranarayanan K."/>
            <person name="Lawson P.A."/>
        </authorList>
    </citation>
    <scope>NUCLEOTIDE SEQUENCE</scope>
    <source>
        <strain evidence="19">BS-20</strain>
    </source>
</reference>
<evidence type="ECO:0000256" key="10">
    <source>
        <dbReference type="ARBA" id="ARBA00023204"/>
    </source>
</evidence>
<feature type="region of interest" description="Disordered" evidence="16">
    <location>
        <begin position="368"/>
        <end position="396"/>
    </location>
</feature>
<gene>
    <name evidence="19" type="ORF">V5R04_03015</name>
</gene>
<dbReference type="GO" id="GO:0005524">
    <property type="term" value="F:ATP binding"/>
    <property type="evidence" value="ECO:0007669"/>
    <property type="project" value="UniProtKB-UniRule"/>
</dbReference>
<keyword evidence="9" id="KW-0238">DNA-binding</keyword>
<dbReference type="Pfam" id="PF00580">
    <property type="entry name" value="UvrD-helicase"/>
    <property type="match status" value="1"/>
</dbReference>
<dbReference type="EC" id="5.6.2.4" evidence="13"/>
<feature type="compositionally biased region" description="Basic and acidic residues" evidence="16">
    <location>
        <begin position="377"/>
        <end position="391"/>
    </location>
</feature>
<name>A0AAU7DZK1_9MICO</name>
<keyword evidence="4" id="KW-0227">DNA damage</keyword>
<keyword evidence="2" id="KW-0540">Nuclease</keyword>
<evidence type="ECO:0000256" key="12">
    <source>
        <dbReference type="ARBA" id="ARBA00034617"/>
    </source>
</evidence>
<dbReference type="EMBL" id="CP146203">
    <property type="protein sequence ID" value="XBH22216.1"/>
    <property type="molecule type" value="Genomic_DNA"/>
</dbReference>
<keyword evidence="3 15" id="KW-0547">Nucleotide-binding</keyword>
<dbReference type="Gene3D" id="3.40.50.300">
    <property type="entry name" value="P-loop containing nucleotide triphosphate hydrolases"/>
    <property type="match status" value="2"/>
</dbReference>
<dbReference type="SUPFAM" id="SSF52540">
    <property type="entry name" value="P-loop containing nucleoside triphosphate hydrolases"/>
    <property type="match status" value="1"/>
</dbReference>
<feature type="domain" description="UvrD-like helicase C-terminal" evidence="18">
    <location>
        <begin position="366"/>
        <end position="671"/>
    </location>
</feature>
<evidence type="ECO:0000256" key="1">
    <source>
        <dbReference type="ARBA" id="ARBA00009922"/>
    </source>
</evidence>
<dbReference type="GO" id="GO:0005829">
    <property type="term" value="C:cytosol"/>
    <property type="evidence" value="ECO:0007669"/>
    <property type="project" value="TreeGrafter"/>
</dbReference>
<keyword evidence="11" id="KW-0413">Isomerase</keyword>
<dbReference type="InterPro" id="IPR013986">
    <property type="entry name" value="DExx_box_DNA_helicase_dom_sf"/>
</dbReference>
<evidence type="ECO:0000256" key="6">
    <source>
        <dbReference type="ARBA" id="ARBA00022806"/>
    </source>
</evidence>
<evidence type="ECO:0000259" key="17">
    <source>
        <dbReference type="PROSITE" id="PS51198"/>
    </source>
</evidence>
<sequence>MKLNPPSLSNSATTAAPPIVLDDSQQAAIAGALAQEHTGASLIIGAPGTGKTTVVIELVKAAVEQGIDPEKILVLSATRRSAGQLRNVVAQSIAGPIRGAIVRTAAAAAFSILTAQASSQGDPAPRLITGPEQDQLLGQILQGHQDGLVPGLNWPPSIPEETLGLRGFRAELRDLFMRAAENGLGPEDLDALGREHGRPDWSAAAKLLSEYEAITTLQTVTPDAGRRYDPAQIIDDGAYALSTWQGPRKPGWDLVIVDDYQEATAATARLLSVLARDGSQLVLVGDPDVAVQGFRGAMPALLGRAGAGQPGQIHLDPQRLGEFAAPRFVLENVWRAGAQLRTITTAVTQTIASVGQVAHRRAAAAVASTRLGTDDAGDGRSRGPAHPDRGDNTGSTSELIAGCEVHVVPTEVLQDALVANVLRTESLLHNVSWSQMAVVCRSGGDIARLRRSLAFAGVPVEIVGADIALRDEPAVRPLLVAMRGAGQEELEIETALDLLTSPIGGLDGIGLRRLRRALRSEELEHGGGRNSDALILEALAHPGFGATIADASGAALRRVARVLDAGHKALEQTGATAQTVLWAVWDAAQLAQTWQNAAVLGGPGAARADRDLDSVMALFRAAENYVDRMPQAHPQSFVDFITAQDLPADNLASGGQQEQVVSLVTPAGAAGRQWDLVVVAGVQDGSWPDLRLRDSLLGSQTLVELLSGRATDAKGLGPQARKAVLYDELRAFVVAVSRSTRRLVITAVDDGETLPSVFLDLVSDLPGVQVRRSPQSDHVSAAGEAPLTLRGLVGVLRGEHQSALLADDTDRARERAELLAYLTTQGVKEADPTNWYGTHEVSATAQLFSDDAEIRVSPSRLEAVETCALRWMLETSGGQPAQGLSQSVGTLIHEIAAKFPSGTLPDLRQELDLRWEQLKLPEGWPSRRQKAHAEVMLAKLAQYFRDAPKRGQVDVAVEQNFTVTIGRAVMSGSADRLEFLADGSVRIVDLKTGKSAPTKEETQANPQLGAYQVAALAQGFGEGAAISAGASLLYVATPTKSPTIREQDAITDPEENWAKTMIVQAAEVMASNCFTAKTNPMCRVCPVRRSCPLQTEGQHIVPPSAPSLTVESDDV</sequence>
<proteinExistence type="inferred from homology"/>
<evidence type="ECO:0000256" key="16">
    <source>
        <dbReference type="SAM" id="MobiDB-lite"/>
    </source>
</evidence>
<dbReference type="PANTHER" id="PTHR11070:SF59">
    <property type="entry name" value="DNA 3'-5' HELICASE"/>
    <property type="match status" value="1"/>
</dbReference>
<feature type="binding site" evidence="15">
    <location>
        <begin position="45"/>
        <end position="52"/>
    </location>
    <ligand>
        <name>ATP</name>
        <dbReference type="ChEBI" id="CHEBI:30616"/>
    </ligand>
</feature>
<dbReference type="InterPro" id="IPR011604">
    <property type="entry name" value="PDDEXK-like_dom_sf"/>
</dbReference>
<evidence type="ECO:0000256" key="9">
    <source>
        <dbReference type="ARBA" id="ARBA00023125"/>
    </source>
</evidence>
<dbReference type="GO" id="GO:0033202">
    <property type="term" value="C:DNA helicase complex"/>
    <property type="evidence" value="ECO:0007669"/>
    <property type="project" value="TreeGrafter"/>
</dbReference>
<comment type="similarity">
    <text evidence="1">Belongs to the helicase family. UvrD subfamily.</text>
</comment>
<comment type="catalytic activity">
    <reaction evidence="14">
        <text>ATP + H2O = ADP + phosphate + H(+)</text>
        <dbReference type="Rhea" id="RHEA:13065"/>
        <dbReference type="ChEBI" id="CHEBI:15377"/>
        <dbReference type="ChEBI" id="CHEBI:15378"/>
        <dbReference type="ChEBI" id="CHEBI:30616"/>
        <dbReference type="ChEBI" id="CHEBI:43474"/>
        <dbReference type="ChEBI" id="CHEBI:456216"/>
        <dbReference type="EC" id="5.6.2.4"/>
    </reaction>
</comment>
<keyword evidence="10" id="KW-0234">DNA repair</keyword>
<dbReference type="GO" id="GO:0043138">
    <property type="term" value="F:3'-5' DNA helicase activity"/>
    <property type="evidence" value="ECO:0007669"/>
    <property type="project" value="UniProtKB-EC"/>
</dbReference>
<dbReference type="PROSITE" id="PS51198">
    <property type="entry name" value="UVRD_HELICASE_ATP_BIND"/>
    <property type="match status" value="1"/>
</dbReference>
<organism evidence="19">
    <name type="scientific">Jonesiaceae bacterium BS-20</name>
    <dbReference type="NCBI Taxonomy" id="3120821"/>
    <lineage>
        <taxon>Bacteria</taxon>
        <taxon>Bacillati</taxon>
        <taxon>Actinomycetota</taxon>
        <taxon>Actinomycetes</taxon>
        <taxon>Micrococcales</taxon>
        <taxon>Jonesiaceae</taxon>
    </lineage>
</organism>
<accession>A0AAU7DZK1</accession>
<keyword evidence="5 15" id="KW-0378">Hydrolase</keyword>
<dbReference type="GO" id="GO:0004527">
    <property type="term" value="F:exonuclease activity"/>
    <property type="evidence" value="ECO:0007669"/>
    <property type="project" value="UniProtKB-KW"/>
</dbReference>
<feature type="domain" description="UvrD-like helicase ATP-binding" evidence="17">
    <location>
        <begin position="24"/>
        <end position="337"/>
    </location>
</feature>